<gene>
    <name evidence="1" type="ORF">QZM52_14730</name>
</gene>
<name>A0ABT8PBQ5_9BURK</name>
<organism evidence="1 2">
    <name type="scientific">Burkholderia metallica</name>
    <dbReference type="NCBI Taxonomy" id="488729"/>
    <lineage>
        <taxon>Bacteria</taxon>
        <taxon>Pseudomonadati</taxon>
        <taxon>Pseudomonadota</taxon>
        <taxon>Betaproteobacteria</taxon>
        <taxon>Burkholderiales</taxon>
        <taxon>Burkholderiaceae</taxon>
        <taxon>Burkholderia</taxon>
        <taxon>Burkholderia cepacia complex</taxon>
    </lineage>
</organism>
<evidence type="ECO:0000313" key="2">
    <source>
        <dbReference type="Proteomes" id="UP001171606"/>
    </source>
</evidence>
<evidence type="ECO:0000313" key="1">
    <source>
        <dbReference type="EMBL" id="MDN7932542.1"/>
    </source>
</evidence>
<dbReference type="RefSeq" id="WP_301755572.1">
    <property type="nucleotide sequence ID" value="NZ_JAUJSQ010000004.1"/>
</dbReference>
<dbReference type="Proteomes" id="UP001171606">
    <property type="component" value="Unassembled WGS sequence"/>
</dbReference>
<sequence>MSFSDTAWVDTRMMAAAIMRERHPPQVAPFVSDAGIGFRYHVAEITAVHETFSHAPLRKDFVGTQQRIASGKRIARSRLTRWR</sequence>
<proteinExistence type="predicted"/>
<comment type="caution">
    <text evidence="1">The sequence shown here is derived from an EMBL/GenBank/DDBJ whole genome shotgun (WGS) entry which is preliminary data.</text>
</comment>
<accession>A0ABT8PBQ5</accession>
<protein>
    <submittedName>
        <fullName evidence="1">Uncharacterized protein</fullName>
    </submittedName>
</protein>
<keyword evidence="2" id="KW-1185">Reference proteome</keyword>
<reference evidence="1" key="1">
    <citation type="submission" date="2023-07" db="EMBL/GenBank/DDBJ databases">
        <title>A collection of bacterial strains from the Burkholderia cepacia Research Laboratory and Repository.</title>
        <authorList>
            <person name="Lipuma J."/>
            <person name="Spilker T."/>
            <person name="Caverly L."/>
        </authorList>
    </citation>
    <scope>NUCLEOTIDE SEQUENCE</scope>
    <source>
        <strain evidence="1">AU42020</strain>
    </source>
</reference>
<dbReference type="EMBL" id="JAUJSQ010000004">
    <property type="protein sequence ID" value="MDN7932542.1"/>
    <property type="molecule type" value="Genomic_DNA"/>
</dbReference>